<dbReference type="PANTHER" id="PTHR42085">
    <property type="entry name" value="F-BOX DOMAIN-CONTAINING PROTEIN"/>
    <property type="match status" value="1"/>
</dbReference>
<organism evidence="1 2">
    <name type="scientific">Nothophoma quercina</name>
    <dbReference type="NCBI Taxonomy" id="749835"/>
    <lineage>
        <taxon>Eukaryota</taxon>
        <taxon>Fungi</taxon>
        <taxon>Dikarya</taxon>
        <taxon>Ascomycota</taxon>
        <taxon>Pezizomycotina</taxon>
        <taxon>Dothideomycetes</taxon>
        <taxon>Pleosporomycetidae</taxon>
        <taxon>Pleosporales</taxon>
        <taxon>Pleosporineae</taxon>
        <taxon>Didymellaceae</taxon>
        <taxon>Nothophoma</taxon>
    </lineage>
</organism>
<reference evidence="1 2" key="1">
    <citation type="submission" date="2024-02" db="EMBL/GenBank/DDBJ databases">
        <title>De novo assembly and annotation of 12 fungi associated with fruit tree decline syndrome in Ontario, Canada.</title>
        <authorList>
            <person name="Sulman M."/>
            <person name="Ellouze W."/>
            <person name="Ilyukhin E."/>
        </authorList>
    </citation>
    <scope>NUCLEOTIDE SEQUENCE [LARGE SCALE GENOMIC DNA]</scope>
    <source>
        <strain evidence="1 2">M97-236</strain>
    </source>
</reference>
<keyword evidence="2" id="KW-1185">Reference proteome</keyword>
<accession>A0ABR3REV2</accession>
<sequence>MGRRREAPMVQRRTKEIDALVAKVNAMSIEDQHASVSSITEDLDRKPFRFFDLPYELRLRVYELLLIFPKTMDLDPSNHRTVAPSLRMFYTCHRMHDEGSRVFYGRNTFRLFPIHGRYINAKYPLFARMPRKYRALISRLELRLGPGFTRPPKGWVVDSRLGLAAVTKAYKLRIFVEIDPASSDIFEGFRTGEKTFYTEYCVGLLRALLAQIPSVGEVELDAYPSVSKNSPLLKGLLDEAKLNQKRITWGPERGWDKIVGKDLVGILEKMGLGSIWS</sequence>
<dbReference type="InterPro" id="IPR038883">
    <property type="entry name" value="AN11006-like"/>
</dbReference>
<name>A0ABR3REV2_9PLEO</name>
<proteinExistence type="predicted"/>
<gene>
    <name evidence="1" type="ORF">SLS59_004630</name>
</gene>
<dbReference type="EMBL" id="JAKIXB020000013">
    <property type="protein sequence ID" value="KAL1602974.1"/>
    <property type="molecule type" value="Genomic_DNA"/>
</dbReference>
<protein>
    <submittedName>
        <fullName evidence="1">Uncharacterized protein</fullName>
    </submittedName>
</protein>
<dbReference type="PANTHER" id="PTHR42085:SF2">
    <property type="entry name" value="F-BOX DOMAIN-CONTAINING PROTEIN"/>
    <property type="match status" value="1"/>
</dbReference>
<evidence type="ECO:0000313" key="2">
    <source>
        <dbReference type="Proteomes" id="UP001521222"/>
    </source>
</evidence>
<comment type="caution">
    <text evidence="1">The sequence shown here is derived from an EMBL/GenBank/DDBJ whole genome shotgun (WGS) entry which is preliminary data.</text>
</comment>
<evidence type="ECO:0000313" key="1">
    <source>
        <dbReference type="EMBL" id="KAL1602974.1"/>
    </source>
</evidence>
<dbReference type="Proteomes" id="UP001521222">
    <property type="component" value="Unassembled WGS sequence"/>
</dbReference>